<feature type="domain" description="Glycoside hydrolase family 20 catalytic" evidence="7">
    <location>
        <begin position="227"/>
        <end position="571"/>
    </location>
</feature>
<evidence type="ECO:0000256" key="1">
    <source>
        <dbReference type="ARBA" id="ARBA00001231"/>
    </source>
</evidence>
<dbReference type="EMBL" id="JAABNR010000009">
    <property type="protein sequence ID" value="NBZ88090.1"/>
    <property type="molecule type" value="Genomic_DNA"/>
</dbReference>
<dbReference type="GO" id="GO:0030203">
    <property type="term" value="P:glycosaminoglycan metabolic process"/>
    <property type="evidence" value="ECO:0007669"/>
    <property type="project" value="TreeGrafter"/>
</dbReference>
<dbReference type="Gene3D" id="3.20.20.80">
    <property type="entry name" value="Glycosidases"/>
    <property type="match status" value="1"/>
</dbReference>
<evidence type="ECO:0000256" key="2">
    <source>
        <dbReference type="ARBA" id="ARBA00006285"/>
    </source>
</evidence>
<comment type="catalytic activity">
    <reaction evidence="1">
        <text>Hydrolysis of terminal non-reducing N-acetyl-D-hexosamine residues in N-acetyl-beta-D-hexosaminides.</text>
        <dbReference type="EC" id="3.2.1.52"/>
    </reaction>
</comment>
<dbReference type="InterPro" id="IPR025705">
    <property type="entry name" value="Beta_hexosaminidase_sua/sub"/>
</dbReference>
<dbReference type="Pfam" id="PF00728">
    <property type="entry name" value="Glyco_hydro_20"/>
    <property type="match status" value="1"/>
</dbReference>
<proteinExistence type="inferred from homology"/>
<keyword evidence="4" id="KW-0378">Hydrolase</keyword>
<comment type="caution">
    <text evidence="8">The sequence shown here is derived from an EMBL/GenBank/DDBJ whole genome shotgun (WGS) entry which is preliminary data.</text>
</comment>
<dbReference type="GO" id="GO:0004563">
    <property type="term" value="F:beta-N-acetylhexosaminidase activity"/>
    <property type="evidence" value="ECO:0007669"/>
    <property type="project" value="UniProtKB-EC"/>
</dbReference>
<evidence type="ECO:0000256" key="4">
    <source>
        <dbReference type="ARBA" id="ARBA00022801"/>
    </source>
</evidence>
<dbReference type="InterPro" id="IPR017853">
    <property type="entry name" value="GH"/>
</dbReference>
<reference evidence="8" key="1">
    <citation type="submission" date="2020-01" db="EMBL/GenBank/DDBJ databases">
        <authorList>
            <person name="Chen W.-M."/>
        </authorList>
    </citation>
    <scope>NUCLEOTIDE SEQUENCE</scope>
    <source>
        <strain evidence="8">CYK-10</strain>
    </source>
</reference>
<evidence type="ECO:0000313" key="8">
    <source>
        <dbReference type="EMBL" id="NBZ88090.1"/>
    </source>
</evidence>
<dbReference type="Proteomes" id="UP001193501">
    <property type="component" value="Unassembled WGS sequence"/>
</dbReference>
<accession>A0AAE4YDW3</accession>
<keyword evidence="9" id="KW-1185">Reference proteome</keyword>
<dbReference type="InterPro" id="IPR015883">
    <property type="entry name" value="Glyco_hydro_20_cat"/>
</dbReference>
<dbReference type="PANTHER" id="PTHR22600:SF57">
    <property type="entry name" value="BETA-N-ACETYLHEXOSAMINIDASE"/>
    <property type="match status" value="1"/>
</dbReference>
<dbReference type="RefSeq" id="WP_168774896.1">
    <property type="nucleotide sequence ID" value="NZ_JAABNR010000009.1"/>
</dbReference>
<evidence type="ECO:0000256" key="3">
    <source>
        <dbReference type="ARBA" id="ARBA00012663"/>
    </source>
</evidence>
<evidence type="ECO:0000313" key="9">
    <source>
        <dbReference type="Proteomes" id="UP001193501"/>
    </source>
</evidence>
<evidence type="ECO:0000256" key="5">
    <source>
        <dbReference type="ARBA" id="ARBA00030512"/>
    </source>
</evidence>
<evidence type="ECO:0000259" key="7">
    <source>
        <dbReference type="Pfam" id="PF00728"/>
    </source>
</evidence>
<dbReference type="GO" id="GO:0016020">
    <property type="term" value="C:membrane"/>
    <property type="evidence" value="ECO:0007669"/>
    <property type="project" value="TreeGrafter"/>
</dbReference>
<name>A0AAE4YDW3_9RHOB</name>
<dbReference type="SUPFAM" id="SSF51445">
    <property type="entry name" value="(Trans)glycosidases"/>
    <property type="match status" value="1"/>
</dbReference>
<organism evidence="8 9">
    <name type="scientific">Stagnihabitans tardus</name>
    <dbReference type="NCBI Taxonomy" id="2699202"/>
    <lineage>
        <taxon>Bacteria</taxon>
        <taxon>Pseudomonadati</taxon>
        <taxon>Pseudomonadota</taxon>
        <taxon>Alphaproteobacteria</taxon>
        <taxon>Rhodobacterales</taxon>
        <taxon>Paracoccaceae</taxon>
        <taxon>Stagnihabitans</taxon>
    </lineage>
</organism>
<feature type="active site" description="Proton donor" evidence="6">
    <location>
        <position position="400"/>
    </location>
</feature>
<gene>
    <name evidence="8" type="ORF">GV832_10920</name>
</gene>
<comment type="similarity">
    <text evidence="2">Belongs to the glycosyl hydrolase 20 family.</text>
</comment>
<dbReference type="GO" id="GO:0005975">
    <property type="term" value="P:carbohydrate metabolic process"/>
    <property type="evidence" value="ECO:0007669"/>
    <property type="project" value="InterPro"/>
</dbReference>
<dbReference type="PANTHER" id="PTHR22600">
    <property type="entry name" value="BETA-HEXOSAMINIDASE"/>
    <property type="match status" value="1"/>
</dbReference>
<sequence>MHFTAKIQGSHIACTITSDRALKSPTFCASLMAPGTVIAGGHLTRQVAGYLEVALPDLAPGEPHELTLAHENPGFVPRNRAWLPLGAYLRTQQGPIQLPPLEQGIRQAEAPRVPDHPGLRLIPQPQSWHPAPGETRFTTLDASHPAFAAADALARRRGIAPLIGPGPRVTVTLDPALQDDHEITIGPEITIRAGNEAAVFHAAITLLTLRETHGALPHGNLQDGPRFGYRGQHLDCARHFFAVETILKLLDLMALLKLNRFHWHFADDEAFRLQTTSTPEIWEKTALRGEGHAVPSVFGGGISSGGSYSKADVQRILTHAQALHIQVLPEIEVPAHSFCLNLAHPGLQDRADNRAEVSIQGYRDNIVNPALPETWAFLEPLALEVASLFPMGMIHLGGDELPPDAWAGSPEVTALKAREGLATHLDVQGWTMAKMAGYLAQHGIRTAAWEEATRGNQGGIGHDALIFSWTGQGEGIHAARKGHQVVMCPAQNTYFDIAHSPDPEDWGATWAGITPLEQVVNWKPVPDSAPDIADKVAGVEGCFWGEFTTQDVEMEPMVAPRILGLANKAWDRRDSVDGPSLRALAQAYGPLLDRIGWQRHRGGVNPGYTPGLP</sequence>
<dbReference type="SUPFAM" id="SSF55545">
    <property type="entry name" value="beta-N-acetylhexosaminidase-like domain"/>
    <property type="match status" value="1"/>
</dbReference>
<dbReference type="PRINTS" id="PR00738">
    <property type="entry name" value="GLHYDRLASE20"/>
</dbReference>
<dbReference type="Gene3D" id="3.30.379.10">
    <property type="entry name" value="Chitobiase/beta-hexosaminidase domain 2-like"/>
    <property type="match status" value="1"/>
</dbReference>
<protein>
    <recommendedName>
        <fullName evidence="3">beta-N-acetylhexosaminidase</fullName>
        <ecNumber evidence="3">3.2.1.52</ecNumber>
    </recommendedName>
    <alternativeName>
        <fullName evidence="5">Beta-N-acetylhexosaminidase</fullName>
    </alternativeName>
</protein>
<evidence type="ECO:0000256" key="6">
    <source>
        <dbReference type="PIRSR" id="PIRSR625705-1"/>
    </source>
</evidence>
<dbReference type="InterPro" id="IPR029018">
    <property type="entry name" value="Hex-like_dom2"/>
</dbReference>
<dbReference type="AlphaFoldDB" id="A0AAE4YDW3"/>
<dbReference type="EC" id="3.2.1.52" evidence="3"/>